<comment type="subcellular location">
    <subcellularLocation>
        <location evidence="1">Cell membrane</location>
        <topology evidence="1">Multi-pass membrane protein</topology>
    </subcellularLocation>
    <subcellularLocation>
        <location evidence="6">Membrane</location>
        <topology evidence="6">Multi-pass membrane protein</topology>
    </subcellularLocation>
</comment>
<dbReference type="PANTHER" id="PTHR30625">
    <property type="entry name" value="PROTEIN TOLQ"/>
    <property type="match status" value="1"/>
</dbReference>
<keyword evidence="2" id="KW-1003">Cell membrane</keyword>
<dbReference type="PANTHER" id="PTHR30625:SF11">
    <property type="entry name" value="MOTA_TOLQ_EXBB PROTON CHANNEL DOMAIN-CONTAINING PROTEIN"/>
    <property type="match status" value="1"/>
</dbReference>
<keyword evidence="6" id="KW-0813">Transport</keyword>
<dbReference type="InterPro" id="IPR002898">
    <property type="entry name" value="MotA_ExbB_proton_chnl"/>
</dbReference>
<feature type="transmembrane region" description="Helical" evidence="7">
    <location>
        <begin position="35"/>
        <end position="54"/>
    </location>
</feature>
<feature type="transmembrane region" description="Helical" evidence="7">
    <location>
        <begin position="137"/>
        <end position="159"/>
    </location>
</feature>
<evidence type="ECO:0000256" key="1">
    <source>
        <dbReference type="ARBA" id="ARBA00004651"/>
    </source>
</evidence>
<evidence type="ECO:0000256" key="4">
    <source>
        <dbReference type="ARBA" id="ARBA00022989"/>
    </source>
</evidence>
<reference evidence="9 10" key="1">
    <citation type="submission" date="2014-07" db="EMBL/GenBank/DDBJ databases">
        <title>Draft Genome Sequence of Gephyronic Acid Producer, Cystobacter violaceus Strain Cb vi76.</title>
        <authorList>
            <person name="Stevens D.C."/>
            <person name="Young J."/>
            <person name="Carmichael R."/>
            <person name="Tan J."/>
            <person name="Taylor R.E."/>
        </authorList>
    </citation>
    <scope>NUCLEOTIDE SEQUENCE [LARGE SCALE GENOMIC DNA]</scope>
    <source>
        <strain evidence="9 10">Cb vi76</strain>
    </source>
</reference>
<dbReference type="EMBL" id="JPMI01000378">
    <property type="protein sequence ID" value="KFA87430.1"/>
    <property type="molecule type" value="Genomic_DNA"/>
</dbReference>
<keyword evidence="6" id="KW-0653">Protein transport</keyword>
<keyword evidence="4 7" id="KW-1133">Transmembrane helix</keyword>
<comment type="caution">
    <text evidence="9">The sequence shown here is derived from an EMBL/GenBank/DDBJ whole genome shotgun (WGS) entry which is preliminary data.</text>
</comment>
<proteinExistence type="inferred from homology"/>
<dbReference type="GO" id="GO:0017038">
    <property type="term" value="P:protein import"/>
    <property type="evidence" value="ECO:0007669"/>
    <property type="project" value="TreeGrafter"/>
</dbReference>
<dbReference type="GO" id="GO:0005886">
    <property type="term" value="C:plasma membrane"/>
    <property type="evidence" value="ECO:0007669"/>
    <property type="project" value="UniProtKB-SubCell"/>
</dbReference>
<evidence type="ECO:0000256" key="7">
    <source>
        <dbReference type="SAM" id="Phobius"/>
    </source>
</evidence>
<evidence type="ECO:0000313" key="9">
    <source>
        <dbReference type="EMBL" id="KFA87430.1"/>
    </source>
</evidence>
<keyword evidence="9" id="KW-0966">Cell projection</keyword>
<organism evidence="9 10">
    <name type="scientific">Archangium violaceum Cb vi76</name>
    <dbReference type="NCBI Taxonomy" id="1406225"/>
    <lineage>
        <taxon>Bacteria</taxon>
        <taxon>Pseudomonadati</taxon>
        <taxon>Myxococcota</taxon>
        <taxon>Myxococcia</taxon>
        <taxon>Myxococcales</taxon>
        <taxon>Cystobacterineae</taxon>
        <taxon>Archangiaceae</taxon>
        <taxon>Archangium</taxon>
    </lineage>
</organism>
<sequence length="248" mass="26280">MNLGFLTNLTILANAGGHGAQRSFFEEVAMRWEAGQWGMYPIAVCLVFALAIMIERGIMLFGKASINKDAFLRGLKKHIYAGDLDKAINYVAGQKQTPLTQVIKAGLMNVPKGEEEVQAALDEASLRETPKIEARTGYLAMLGNAAMLAGLLGTVSGLISCFEAVANVNPADKATILANGISEAMNCTGFGLLTAIPAVVAFSILSGRATAIVNDINETSVAVLNLIVNNRDKFKNATVSASARDSEE</sequence>
<gene>
    <name evidence="9" type="ORF">Q664_48010</name>
</gene>
<keyword evidence="9" id="KW-0282">Flagellum</keyword>
<dbReference type="AlphaFoldDB" id="A0A084SG45"/>
<dbReference type="Pfam" id="PF01618">
    <property type="entry name" value="MotA_ExbB"/>
    <property type="match status" value="1"/>
</dbReference>
<evidence type="ECO:0000256" key="3">
    <source>
        <dbReference type="ARBA" id="ARBA00022692"/>
    </source>
</evidence>
<evidence type="ECO:0000256" key="2">
    <source>
        <dbReference type="ARBA" id="ARBA00022475"/>
    </source>
</evidence>
<keyword evidence="9" id="KW-0969">Cilium</keyword>
<name>A0A084SG45_9BACT</name>
<accession>A0A084SG45</accession>
<protein>
    <submittedName>
        <fullName evidence="9">Flagellar motor protein MotA</fullName>
    </submittedName>
</protein>
<feature type="domain" description="MotA/TolQ/ExbB proton channel" evidence="8">
    <location>
        <begin position="95"/>
        <end position="217"/>
    </location>
</feature>
<keyword evidence="3 7" id="KW-0812">Transmembrane</keyword>
<keyword evidence="5 7" id="KW-0472">Membrane</keyword>
<dbReference type="RefSeq" id="WP_084610926.1">
    <property type="nucleotide sequence ID" value="NZ_JPMI01000378.1"/>
</dbReference>
<evidence type="ECO:0000256" key="5">
    <source>
        <dbReference type="ARBA" id="ARBA00023136"/>
    </source>
</evidence>
<evidence type="ECO:0000313" key="10">
    <source>
        <dbReference type="Proteomes" id="UP000028547"/>
    </source>
</evidence>
<evidence type="ECO:0000256" key="6">
    <source>
        <dbReference type="RuleBase" id="RU004057"/>
    </source>
</evidence>
<dbReference type="InterPro" id="IPR050790">
    <property type="entry name" value="ExbB/TolQ_transport"/>
</dbReference>
<dbReference type="Proteomes" id="UP000028547">
    <property type="component" value="Unassembled WGS sequence"/>
</dbReference>
<evidence type="ECO:0000259" key="8">
    <source>
        <dbReference type="Pfam" id="PF01618"/>
    </source>
</evidence>
<comment type="similarity">
    <text evidence="6">Belongs to the exbB/tolQ family.</text>
</comment>